<organism evidence="1">
    <name type="scientific">Arundo donax</name>
    <name type="common">Giant reed</name>
    <name type="synonym">Donax arundinaceus</name>
    <dbReference type="NCBI Taxonomy" id="35708"/>
    <lineage>
        <taxon>Eukaryota</taxon>
        <taxon>Viridiplantae</taxon>
        <taxon>Streptophyta</taxon>
        <taxon>Embryophyta</taxon>
        <taxon>Tracheophyta</taxon>
        <taxon>Spermatophyta</taxon>
        <taxon>Magnoliopsida</taxon>
        <taxon>Liliopsida</taxon>
        <taxon>Poales</taxon>
        <taxon>Poaceae</taxon>
        <taxon>PACMAD clade</taxon>
        <taxon>Arundinoideae</taxon>
        <taxon>Arundineae</taxon>
        <taxon>Arundo</taxon>
    </lineage>
</organism>
<dbReference type="AlphaFoldDB" id="A0A0A9ATW5"/>
<proteinExistence type="predicted"/>
<name>A0A0A9ATW5_ARUDO</name>
<accession>A0A0A9ATW5</accession>
<sequence>MTNNLQYTSMLHVQTLDLTNTRPQNYPGCSCKTASI</sequence>
<reference evidence="1" key="1">
    <citation type="submission" date="2014-09" db="EMBL/GenBank/DDBJ databases">
        <authorList>
            <person name="Magalhaes I.L.F."/>
            <person name="Oliveira U."/>
            <person name="Santos F.R."/>
            <person name="Vidigal T.H.D.A."/>
            <person name="Brescovit A.D."/>
            <person name="Santos A.J."/>
        </authorList>
    </citation>
    <scope>NUCLEOTIDE SEQUENCE</scope>
    <source>
        <tissue evidence="1">Shoot tissue taken approximately 20 cm above the soil surface</tissue>
    </source>
</reference>
<evidence type="ECO:0000313" key="1">
    <source>
        <dbReference type="EMBL" id="JAD53323.1"/>
    </source>
</evidence>
<dbReference type="EMBL" id="GBRH01244572">
    <property type="protein sequence ID" value="JAD53323.1"/>
    <property type="molecule type" value="Transcribed_RNA"/>
</dbReference>
<protein>
    <submittedName>
        <fullName evidence="1">Uncharacterized protein</fullName>
    </submittedName>
</protein>
<reference evidence="1" key="2">
    <citation type="journal article" date="2015" name="Data Brief">
        <title>Shoot transcriptome of the giant reed, Arundo donax.</title>
        <authorList>
            <person name="Barrero R.A."/>
            <person name="Guerrero F.D."/>
            <person name="Moolhuijzen P."/>
            <person name="Goolsby J.A."/>
            <person name="Tidwell J."/>
            <person name="Bellgard S.E."/>
            <person name="Bellgard M.I."/>
        </authorList>
    </citation>
    <scope>NUCLEOTIDE SEQUENCE</scope>
    <source>
        <tissue evidence="1">Shoot tissue taken approximately 20 cm above the soil surface</tissue>
    </source>
</reference>